<dbReference type="EMBL" id="JARBJD010000211">
    <property type="protein sequence ID" value="KAK2947081.1"/>
    <property type="molecule type" value="Genomic_DNA"/>
</dbReference>
<gene>
    <name evidence="1" type="ORF">BLNAU_18004</name>
</gene>
<evidence type="ECO:0000313" key="2">
    <source>
        <dbReference type="Proteomes" id="UP001281761"/>
    </source>
</evidence>
<accession>A0ABQ9X9Y3</accession>
<comment type="caution">
    <text evidence="1">The sequence shown here is derived from an EMBL/GenBank/DDBJ whole genome shotgun (WGS) entry which is preliminary data.</text>
</comment>
<sequence>MFTSQNPTTPQIDIAKVNQTNSVEAILRQICGDCKPLRPAVLNSLLVLASESDWALSTIRDVEYIKPLEEYCSKTQPCDVPV</sequence>
<dbReference type="Proteomes" id="UP001281761">
    <property type="component" value="Unassembled WGS sequence"/>
</dbReference>
<evidence type="ECO:0000313" key="1">
    <source>
        <dbReference type="EMBL" id="KAK2947081.1"/>
    </source>
</evidence>
<protein>
    <submittedName>
        <fullName evidence="1">Uncharacterized protein</fullName>
    </submittedName>
</protein>
<organism evidence="1 2">
    <name type="scientific">Blattamonas nauphoetae</name>
    <dbReference type="NCBI Taxonomy" id="2049346"/>
    <lineage>
        <taxon>Eukaryota</taxon>
        <taxon>Metamonada</taxon>
        <taxon>Preaxostyla</taxon>
        <taxon>Oxymonadida</taxon>
        <taxon>Blattamonas</taxon>
    </lineage>
</organism>
<proteinExistence type="predicted"/>
<reference evidence="1 2" key="1">
    <citation type="journal article" date="2022" name="bioRxiv">
        <title>Genomics of Preaxostyla Flagellates Illuminates Evolutionary Transitions and the Path Towards Mitochondrial Loss.</title>
        <authorList>
            <person name="Novak L.V.F."/>
            <person name="Treitli S.C."/>
            <person name="Pyrih J."/>
            <person name="Halakuc P."/>
            <person name="Pipaliya S.V."/>
            <person name="Vacek V."/>
            <person name="Brzon O."/>
            <person name="Soukal P."/>
            <person name="Eme L."/>
            <person name="Dacks J.B."/>
            <person name="Karnkowska A."/>
            <person name="Elias M."/>
            <person name="Hampl V."/>
        </authorList>
    </citation>
    <scope>NUCLEOTIDE SEQUENCE [LARGE SCALE GENOMIC DNA]</scope>
    <source>
        <strain evidence="1">NAU3</strain>
        <tissue evidence="1">Gut</tissue>
    </source>
</reference>
<name>A0ABQ9X9Y3_9EUKA</name>
<keyword evidence="2" id="KW-1185">Reference proteome</keyword>